<dbReference type="InterPro" id="IPR051883">
    <property type="entry name" value="AQP11/12_channel"/>
</dbReference>
<dbReference type="GO" id="GO:0015267">
    <property type="term" value="F:channel activity"/>
    <property type="evidence" value="ECO:0007669"/>
    <property type="project" value="InterPro"/>
</dbReference>
<feature type="transmembrane region" description="Helical" evidence="5">
    <location>
        <begin position="59"/>
        <end position="79"/>
    </location>
</feature>
<keyword evidence="3 5" id="KW-1133">Transmembrane helix</keyword>
<dbReference type="OrthoDB" id="1580043at2759"/>
<dbReference type="GO" id="GO:0016020">
    <property type="term" value="C:membrane"/>
    <property type="evidence" value="ECO:0007669"/>
    <property type="project" value="UniProtKB-SubCell"/>
</dbReference>
<dbReference type="Gene3D" id="1.20.1080.10">
    <property type="entry name" value="Glycerol uptake facilitator protein"/>
    <property type="match status" value="1"/>
</dbReference>
<dbReference type="Proteomes" id="UP000005408">
    <property type="component" value="Unassembled WGS sequence"/>
</dbReference>
<dbReference type="OMA" id="YINDETW"/>
<evidence type="ECO:0000256" key="5">
    <source>
        <dbReference type="SAM" id="Phobius"/>
    </source>
</evidence>
<keyword evidence="7" id="KW-1185">Reference proteome</keyword>
<evidence type="ECO:0000256" key="2">
    <source>
        <dbReference type="ARBA" id="ARBA00022692"/>
    </source>
</evidence>
<comment type="subcellular location">
    <subcellularLocation>
        <location evidence="1">Membrane</location>
        <topology evidence="1">Multi-pass membrane protein</topology>
    </subcellularLocation>
</comment>
<feature type="transmembrane region" description="Helical" evidence="5">
    <location>
        <begin position="20"/>
        <end position="47"/>
    </location>
</feature>
<evidence type="ECO:0000256" key="4">
    <source>
        <dbReference type="ARBA" id="ARBA00023136"/>
    </source>
</evidence>
<evidence type="ECO:0000313" key="7">
    <source>
        <dbReference type="Proteomes" id="UP000005408"/>
    </source>
</evidence>
<proteinExistence type="predicted"/>
<feature type="transmembrane region" description="Helical" evidence="5">
    <location>
        <begin position="85"/>
        <end position="106"/>
    </location>
</feature>
<dbReference type="InterPro" id="IPR000425">
    <property type="entry name" value="MIP"/>
</dbReference>
<feature type="transmembrane region" description="Helical" evidence="5">
    <location>
        <begin position="171"/>
        <end position="191"/>
    </location>
</feature>
<feature type="transmembrane region" description="Helical" evidence="5">
    <location>
        <begin position="244"/>
        <end position="263"/>
    </location>
</feature>
<dbReference type="PANTHER" id="PTHR21191:SF16">
    <property type="entry name" value="AQUAPORIN"/>
    <property type="match status" value="1"/>
</dbReference>
<dbReference type="SUPFAM" id="SSF81338">
    <property type="entry name" value="Aquaporin-like"/>
    <property type="match status" value="1"/>
</dbReference>
<dbReference type="AlphaFoldDB" id="A0A8W8MBL2"/>
<accession>A0A8W8MBL2</accession>
<evidence type="ECO:0000256" key="1">
    <source>
        <dbReference type="ARBA" id="ARBA00004141"/>
    </source>
</evidence>
<protein>
    <recommendedName>
        <fullName evidence="8">Aquaporin</fullName>
    </recommendedName>
</protein>
<feature type="transmembrane region" description="Helical" evidence="5">
    <location>
        <begin position="127"/>
        <end position="151"/>
    </location>
</feature>
<keyword evidence="4 5" id="KW-0472">Membrane</keyword>
<evidence type="ECO:0008006" key="8">
    <source>
        <dbReference type="Google" id="ProtNLM"/>
    </source>
</evidence>
<dbReference type="PANTHER" id="PTHR21191">
    <property type="entry name" value="AQUAPORIN"/>
    <property type="match status" value="1"/>
</dbReference>
<dbReference type="Pfam" id="PF00230">
    <property type="entry name" value="MIP"/>
    <property type="match status" value="1"/>
</dbReference>
<dbReference type="EnsemblMetazoa" id="G31512.5">
    <property type="protein sequence ID" value="G31512.5:cds"/>
    <property type="gene ID" value="G31512"/>
</dbReference>
<reference evidence="6" key="1">
    <citation type="submission" date="2022-08" db="UniProtKB">
        <authorList>
            <consortium name="EnsemblMetazoa"/>
        </authorList>
    </citation>
    <scope>IDENTIFICATION</scope>
    <source>
        <strain evidence="6">05x7-T-G4-1.051#20</strain>
    </source>
</reference>
<evidence type="ECO:0000256" key="3">
    <source>
        <dbReference type="ARBA" id="ARBA00022989"/>
    </source>
</evidence>
<sequence>MGAFMTWRELWSMSVGFDPPMTHFSSVTSAVLIYLLVLLLCYVLYKLSKTFLPGFIQEYVLDFFKTLAFCTYCFGHGVVRNAHGHLGYILCMVPLNTASVLIFNLGDGTPLTVWAKYLRGQIPTWKFVVKVSAQIVAGFCAWELGHFILGLDFHPSFADKLGKKANCNSDLRIAAIAGFFLEGTGVAYDFWMNQQTLSKTKALDIAMKFTNTALVVCIGVRMTGMYIHPAMVTGRTIGCGDTPILSHLLVYWAGPFVGIFVGLKASQIYSLPFNKDTPVKEYKKGDDSLGTKKKNVISGKVRQRKVKKDETT</sequence>
<organism evidence="6 7">
    <name type="scientific">Magallana gigas</name>
    <name type="common">Pacific oyster</name>
    <name type="synonym">Crassostrea gigas</name>
    <dbReference type="NCBI Taxonomy" id="29159"/>
    <lineage>
        <taxon>Eukaryota</taxon>
        <taxon>Metazoa</taxon>
        <taxon>Spiralia</taxon>
        <taxon>Lophotrochozoa</taxon>
        <taxon>Mollusca</taxon>
        <taxon>Bivalvia</taxon>
        <taxon>Autobranchia</taxon>
        <taxon>Pteriomorphia</taxon>
        <taxon>Ostreida</taxon>
        <taxon>Ostreoidea</taxon>
        <taxon>Ostreidae</taxon>
        <taxon>Magallana</taxon>
    </lineage>
</organism>
<dbReference type="InterPro" id="IPR023271">
    <property type="entry name" value="Aquaporin-like"/>
</dbReference>
<name>A0A8W8MBL2_MAGGI</name>
<dbReference type="GO" id="GO:0005737">
    <property type="term" value="C:cytoplasm"/>
    <property type="evidence" value="ECO:0007669"/>
    <property type="project" value="TreeGrafter"/>
</dbReference>
<feature type="transmembrane region" description="Helical" evidence="5">
    <location>
        <begin position="212"/>
        <end position="232"/>
    </location>
</feature>
<keyword evidence="2 5" id="KW-0812">Transmembrane</keyword>
<evidence type="ECO:0000313" key="6">
    <source>
        <dbReference type="EnsemblMetazoa" id="G31512.5:cds"/>
    </source>
</evidence>